<dbReference type="GeneID" id="29673382"/>
<comment type="similarity">
    <text evidence="2">Belongs to the bacterial solute-binding protein 5 family.</text>
</comment>
<protein>
    <submittedName>
        <fullName evidence="6">Extracellular solute-binding protein family 5</fullName>
    </submittedName>
</protein>
<accession>D1AW88</accession>
<evidence type="ECO:0000313" key="6">
    <source>
        <dbReference type="EMBL" id="ACZ00564.1"/>
    </source>
</evidence>
<dbReference type="Proteomes" id="UP000002072">
    <property type="component" value="Chromosome"/>
</dbReference>
<sequence length="532" mass="60717">MKRILFVLMTIVTLFSCGTKTSNNVNEKVLTFNAEAEGISFDPHIATDNNTLNIHGLVSEGLTYALENGEIKPALAESWEVSEDGLTWTFKLREGIKWSNGEPITADDFVYGWNRVLNPENAAEYAYILYPIKNVEKYVLGQVGFEEVGVKALDEKTLEVKLENVTPYFDSLVSFISYMPANRKFAEEKGAEYGLEADALLYSGPYKVAKWDHNTQMELVRNEYYYAPESRNIDRYVIKYIADNTAALNAFKNGEIDIVNITSEQLQEFKNDPRLVKVELGRTFYLSLNMTADMFKNQKIREAILLAIDREGLIETVFENSKSSTYSFTPKNVGIKGLKEDFVKELGETFGKFNVEKAKALFEEGKKEMGIDKFPTINLVVNEGGSNKKVVEKVQEDLRVNLGIDVNIEIVTFKERLKRMRSKEFDIVLTGWGADYQDPMTFLDLLTTKSGNNSSKYNSPEYDELIDKALKSVDRKERVQYLFEAERLLAKDIPIIPLYQETRNFLVSDTVKNMKFGSISMGFHFYDVDKVK</sequence>
<dbReference type="Pfam" id="PF00496">
    <property type="entry name" value="SBP_bac_5"/>
    <property type="match status" value="1"/>
</dbReference>
<evidence type="ECO:0000256" key="3">
    <source>
        <dbReference type="ARBA" id="ARBA00022448"/>
    </source>
</evidence>
<dbReference type="STRING" id="519441.Smon_0067"/>
<dbReference type="InterPro" id="IPR023765">
    <property type="entry name" value="SBP_5_CS"/>
</dbReference>
<dbReference type="PIRSF" id="PIRSF002741">
    <property type="entry name" value="MppA"/>
    <property type="match status" value="1"/>
</dbReference>
<dbReference type="InterPro" id="IPR030678">
    <property type="entry name" value="Peptide/Ni-bd"/>
</dbReference>
<dbReference type="Gene3D" id="3.40.190.10">
    <property type="entry name" value="Periplasmic binding protein-like II"/>
    <property type="match status" value="1"/>
</dbReference>
<dbReference type="PANTHER" id="PTHR30290:SF10">
    <property type="entry name" value="PERIPLASMIC OLIGOPEPTIDE-BINDING PROTEIN-RELATED"/>
    <property type="match status" value="1"/>
</dbReference>
<keyword evidence="4" id="KW-0732">Signal</keyword>
<dbReference type="KEGG" id="smf:Smon_0067"/>
<dbReference type="PANTHER" id="PTHR30290">
    <property type="entry name" value="PERIPLASMIC BINDING COMPONENT OF ABC TRANSPORTER"/>
    <property type="match status" value="1"/>
</dbReference>
<dbReference type="EMBL" id="CP001779">
    <property type="protein sequence ID" value="ACZ00564.1"/>
    <property type="molecule type" value="Genomic_DNA"/>
</dbReference>
<dbReference type="CDD" id="cd08504">
    <property type="entry name" value="PBP2_OppA"/>
    <property type="match status" value="1"/>
</dbReference>
<dbReference type="PROSITE" id="PS01040">
    <property type="entry name" value="SBP_BACTERIAL_5"/>
    <property type="match status" value="1"/>
</dbReference>
<proteinExistence type="inferred from homology"/>
<dbReference type="InterPro" id="IPR039424">
    <property type="entry name" value="SBP_5"/>
</dbReference>
<evidence type="ECO:0000313" key="7">
    <source>
        <dbReference type="Proteomes" id="UP000002072"/>
    </source>
</evidence>
<gene>
    <name evidence="6" type="ordered locus">Smon_0067</name>
</gene>
<keyword evidence="3" id="KW-0813">Transport</keyword>
<dbReference type="GO" id="GO:0043190">
    <property type="term" value="C:ATP-binding cassette (ABC) transporter complex"/>
    <property type="evidence" value="ECO:0007669"/>
    <property type="project" value="InterPro"/>
</dbReference>
<evidence type="ECO:0000256" key="4">
    <source>
        <dbReference type="ARBA" id="ARBA00022729"/>
    </source>
</evidence>
<dbReference type="InterPro" id="IPR000914">
    <property type="entry name" value="SBP_5_dom"/>
</dbReference>
<dbReference type="Gene3D" id="3.90.76.10">
    <property type="entry name" value="Dipeptide-binding Protein, Domain 1"/>
    <property type="match status" value="1"/>
</dbReference>
<dbReference type="Gene3D" id="3.10.105.10">
    <property type="entry name" value="Dipeptide-binding Protein, Domain 3"/>
    <property type="match status" value="1"/>
</dbReference>
<dbReference type="SUPFAM" id="SSF53850">
    <property type="entry name" value="Periplasmic binding protein-like II"/>
    <property type="match status" value="1"/>
</dbReference>
<dbReference type="HOGENOM" id="CLU_017028_0_4_0"/>
<dbReference type="FunFam" id="3.10.105.10:FF:000001">
    <property type="entry name" value="Oligopeptide ABC transporter, oligopeptide-binding protein"/>
    <property type="match status" value="1"/>
</dbReference>
<reference evidence="6 7" key="1">
    <citation type="journal article" date="2009" name="Stand. Genomic Sci.">
        <title>Complete genome sequence of Streptobacillus moniliformis type strain (9901T).</title>
        <authorList>
            <person name="Nolan M."/>
            <person name="Gronow S."/>
            <person name="Lapidus A."/>
            <person name="Ivanova N."/>
            <person name="Copeland A."/>
            <person name="Lucas S."/>
            <person name="Del Rio T.G."/>
            <person name="Chen F."/>
            <person name="Tice H."/>
            <person name="Pitluck S."/>
            <person name="Cheng J.F."/>
            <person name="Sims D."/>
            <person name="Meincke L."/>
            <person name="Bruce D."/>
            <person name="Goodwin L."/>
            <person name="Brettin T."/>
            <person name="Han C."/>
            <person name="Detter J.C."/>
            <person name="Ovchinikova G."/>
            <person name="Pati A."/>
            <person name="Mavromatis K."/>
            <person name="Mikhailova N."/>
            <person name="Chen A."/>
            <person name="Palaniappan K."/>
            <person name="Land M."/>
            <person name="Hauser L."/>
            <person name="Chang Y.J."/>
            <person name="Jeffries C.D."/>
            <person name="Rohde M."/>
            <person name="Sproer C."/>
            <person name="Goker M."/>
            <person name="Bristow J."/>
            <person name="Eisen J.A."/>
            <person name="Markowitz V."/>
            <person name="Hugenholtz P."/>
            <person name="Kyrpides N.C."/>
            <person name="Klenk H.P."/>
            <person name="Chain P."/>
        </authorList>
    </citation>
    <scope>NUCLEOTIDE SEQUENCE [LARGE SCALE GENOMIC DNA]</scope>
    <source>
        <strain evidence="7">ATCC 14647 / DSM 12112 / NCTC 10651 / 9901</strain>
    </source>
</reference>
<dbReference type="eggNOG" id="COG4166">
    <property type="taxonomic scope" value="Bacteria"/>
</dbReference>
<dbReference type="GO" id="GO:0015833">
    <property type="term" value="P:peptide transport"/>
    <property type="evidence" value="ECO:0007669"/>
    <property type="project" value="TreeGrafter"/>
</dbReference>
<dbReference type="AlphaFoldDB" id="D1AW88"/>
<feature type="domain" description="Solute-binding protein family 5" evidence="5">
    <location>
        <begin position="70"/>
        <end position="453"/>
    </location>
</feature>
<dbReference type="GO" id="GO:1904680">
    <property type="term" value="F:peptide transmembrane transporter activity"/>
    <property type="evidence" value="ECO:0007669"/>
    <property type="project" value="TreeGrafter"/>
</dbReference>
<dbReference type="OrthoDB" id="137511at2"/>
<dbReference type="FunFam" id="3.90.76.10:FF:000001">
    <property type="entry name" value="Oligopeptide ABC transporter substrate-binding protein"/>
    <property type="match status" value="1"/>
</dbReference>
<comment type="subcellular location">
    <subcellularLocation>
        <location evidence="1">Cell envelope</location>
    </subcellularLocation>
</comment>
<keyword evidence="7" id="KW-1185">Reference proteome</keyword>
<dbReference type="RefSeq" id="WP_012858122.1">
    <property type="nucleotide sequence ID" value="NC_013515.1"/>
</dbReference>
<evidence type="ECO:0000256" key="2">
    <source>
        <dbReference type="ARBA" id="ARBA00005695"/>
    </source>
</evidence>
<dbReference type="PROSITE" id="PS51257">
    <property type="entry name" value="PROKAR_LIPOPROTEIN"/>
    <property type="match status" value="1"/>
</dbReference>
<evidence type="ECO:0000256" key="1">
    <source>
        <dbReference type="ARBA" id="ARBA00004196"/>
    </source>
</evidence>
<name>D1AW88_STRM9</name>
<dbReference type="GO" id="GO:0030288">
    <property type="term" value="C:outer membrane-bounded periplasmic space"/>
    <property type="evidence" value="ECO:0007669"/>
    <property type="project" value="UniProtKB-ARBA"/>
</dbReference>
<evidence type="ECO:0000259" key="5">
    <source>
        <dbReference type="Pfam" id="PF00496"/>
    </source>
</evidence>
<organism evidence="6 7">
    <name type="scientific">Streptobacillus moniliformis (strain ATCC 14647 / DSM 12112 / NCTC 10651 / 9901)</name>
    <dbReference type="NCBI Taxonomy" id="519441"/>
    <lineage>
        <taxon>Bacteria</taxon>
        <taxon>Fusobacteriati</taxon>
        <taxon>Fusobacteriota</taxon>
        <taxon>Fusobacteriia</taxon>
        <taxon>Fusobacteriales</taxon>
        <taxon>Leptotrichiaceae</taxon>
        <taxon>Streptobacillus</taxon>
    </lineage>
</organism>